<comment type="caution">
    <text evidence="1">The sequence shown here is derived from an EMBL/GenBank/DDBJ whole genome shotgun (WGS) entry which is preliminary data.</text>
</comment>
<accession>A0A498M8A1</accession>
<proteinExistence type="predicted"/>
<dbReference type="EMBL" id="QBIY01012771">
    <property type="protein sequence ID" value="RXN16720.1"/>
    <property type="molecule type" value="Genomic_DNA"/>
</dbReference>
<gene>
    <name evidence="1" type="ORF">ROHU_027197</name>
</gene>
<sequence>MHEILLCPYLNYKITQIKLITDINDAIWSGKAWNGKKPHKHNGPHRLSENETFGPELNDEIRLILICYIHKAAEISYSRDYKTKT</sequence>
<protein>
    <submittedName>
        <fullName evidence="1">Uncharacterized protein</fullName>
    </submittedName>
</protein>
<organism evidence="1 2">
    <name type="scientific">Labeo rohita</name>
    <name type="common">Indian major carp</name>
    <name type="synonym">Cyprinus rohita</name>
    <dbReference type="NCBI Taxonomy" id="84645"/>
    <lineage>
        <taxon>Eukaryota</taxon>
        <taxon>Metazoa</taxon>
        <taxon>Chordata</taxon>
        <taxon>Craniata</taxon>
        <taxon>Vertebrata</taxon>
        <taxon>Euteleostomi</taxon>
        <taxon>Actinopterygii</taxon>
        <taxon>Neopterygii</taxon>
        <taxon>Teleostei</taxon>
        <taxon>Ostariophysi</taxon>
        <taxon>Cypriniformes</taxon>
        <taxon>Cyprinidae</taxon>
        <taxon>Labeoninae</taxon>
        <taxon>Labeonini</taxon>
        <taxon>Labeo</taxon>
    </lineage>
</organism>
<evidence type="ECO:0000313" key="2">
    <source>
        <dbReference type="Proteomes" id="UP000290572"/>
    </source>
</evidence>
<evidence type="ECO:0000313" key="1">
    <source>
        <dbReference type="EMBL" id="RXN16720.1"/>
    </source>
</evidence>
<dbReference type="Proteomes" id="UP000290572">
    <property type="component" value="Unassembled WGS sequence"/>
</dbReference>
<reference evidence="1 2" key="1">
    <citation type="submission" date="2018-03" db="EMBL/GenBank/DDBJ databases">
        <title>Draft genome sequence of Rohu Carp (Labeo rohita).</title>
        <authorList>
            <person name="Das P."/>
            <person name="Kushwaha B."/>
            <person name="Joshi C.G."/>
            <person name="Kumar D."/>
            <person name="Nagpure N.S."/>
            <person name="Sahoo L."/>
            <person name="Das S.P."/>
            <person name="Bit A."/>
            <person name="Patnaik S."/>
            <person name="Meher P.K."/>
            <person name="Jayasankar P."/>
            <person name="Koringa P.G."/>
            <person name="Patel N.V."/>
            <person name="Hinsu A.T."/>
            <person name="Kumar R."/>
            <person name="Pandey M."/>
            <person name="Agarwal S."/>
            <person name="Srivastava S."/>
            <person name="Singh M."/>
            <person name="Iquebal M.A."/>
            <person name="Jaiswal S."/>
            <person name="Angadi U.B."/>
            <person name="Kumar N."/>
            <person name="Raza M."/>
            <person name="Shah T.M."/>
            <person name="Rai A."/>
            <person name="Jena J.K."/>
        </authorList>
    </citation>
    <scope>NUCLEOTIDE SEQUENCE [LARGE SCALE GENOMIC DNA]</scope>
    <source>
        <strain evidence="1">DASCIFA01</strain>
        <tissue evidence="1">Testis</tissue>
    </source>
</reference>
<keyword evidence="2" id="KW-1185">Reference proteome</keyword>
<dbReference type="AlphaFoldDB" id="A0A498M8A1"/>
<name>A0A498M8A1_LABRO</name>